<organism evidence="1 2">
    <name type="scientific">Sparassis crispa</name>
    <dbReference type="NCBI Taxonomy" id="139825"/>
    <lineage>
        <taxon>Eukaryota</taxon>
        <taxon>Fungi</taxon>
        <taxon>Dikarya</taxon>
        <taxon>Basidiomycota</taxon>
        <taxon>Agaricomycotina</taxon>
        <taxon>Agaricomycetes</taxon>
        <taxon>Polyporales</taxon>
        <taxon>Sparassidaceae</taxon>
        <taxon>Sparassis</taxon>
    </lineage>
</organism>
<name>A0A401GZX3_9APHY</name>
<proteinExistence type="predicted"/>
<gene>
    <name evidence="1" type="ORF">SCP_1103880</name>
</gene>
<protein>
    <submittedName>
        <fullName evidence="1">Uncharacterized protein</fullName>
    </submittedName>
</protein>
<evidence type="ECO:0000313" key="2">
    <source>
        <dbReference type="Proteomes" id="UP000287166"/>
    </source>
</evidence>
<reference evidence="1 2" key="1">
    <citation type="journal article" date="2018" name="Sci. Rep.">
        <title>Genome sequence of the cauliflower mushroom Sparassis crispa (Hanabiratake) and its association with beneficial usage.</title>
        <authorList>
            <person name="Kiyama R."/>
            <person name="Furutani Y."/>
            <person name="Kawaguchi K."/>
            <person name="Nakanishi T."/>
        </authorList>
    </citation>
    <scope>NUCLEOTIDE SEQUENCE [LARGE SCALE GENOMIC DNA]</scope>
</reference>
<dbReference type="RefSeq" id="XP_027618624.1">
    <property type="nucleotide sequence ID" value="XM_027762823.1"/>
</dbReference>
<keyword evidence="2" id="KW-1185">Reference proteome</keyword>
<accession>A0A401GZX3</accession>
<evidence type="ECO:0000313" key="1">
    <source>
        <dbReference type="EMBL" id="GBE87711.1"/>
    </source>
</evidence>
<sequence length="83" mass="9473">MRILRKFGTRWDSVLPELHAKTTGDIDVCKIQTTRYPSDDISSNFKSRTFYVLLYAVSFPDIIVVTPPGRSTILAQIPDNEQQ</sequence>
<dbReference type="EMBL" id="BFAD01000011">
    <property type="protein sequence ID" value="GBE87711.1"/>
    <property type="molecule type" value="Genomic_DNA"/>
</dbReference>
<comment type="caution">
    <text evidence="1">The sequence shown here is derived from an EMBL/GenBank/DDBJ whole genome shotgun (WGS) entry which is preliminary data.</text>
</comment>
<dbReference type="InParanoid" id="A0A401GZX3"/>
<dbReference type="GeneID" id="38784628"/>
<dbReference type="AlphaFoldDB" id="A0A401GZX3"/>
<dbReference type="Proteomes" id="UP000287166">
    <property type="component" value="Unassembled WGS sequence"/>
</dbReference>